<comment type="caution">
    <text evidence="3">The sequence shown here is derived from an EMBL/GenBank/DDBJ whole genome shotgun (WGS) entry which is preliminary data.</text>
</comment>
<dbReference type="InterPro" id="IPR029033">
    <property type="entry name" value="His_PPase_superfam"/>
</dbReference>
<evidence type="ECO:0000313" key="3">
    <source>
        <dbReference type="EMBL" id="KRX10212.1"/>
    </source>
</evidence>
<organism evidence="3 4">
    <name type="scientific">Pseudocohnilembus persalinus</name>
    <name type="common">Ciliate</name>
    <dbReference type="NCBI Taxonomy" id="266149"/>
    <lineage>
        <taxon>Eukaryota</taxon>
        <taxon>Sar</taxon>
        <taxon>Alveolata</taxon>
        <taxon>Ciliophora</taxon>
        <taxon>Intramacronucleata</taxon>
        <taxon>Oligohymenophorea</taxon>
        <taxon>Scuticociliatia</taxon>
        <taxon>Philasterida</taxon>
        <taxon>Pseudocohnilembidae</taxon>
        <taxon>Pseudocohnilembus</taxon>
    </lineage>
</organism>
<feature type="active site" description="Tele-phosphohistidine intermediate" evidence="1">
    <location>
        <position position="85"/>
    </location>
</feature>
<evidence type="ECO:0000256" key="1">
    <source>
        <dbReference type="PIRSR" id="PIRSR613078-1"/>
    </source>
</evidence>
<dbReference type="InterPro" id="IPR050275">
    <property type="entry name" value="PGM_Phosphatase"/>
</dbReference>
<sequence length="278" mass="33052">MSKTTKLLIIIFIPIFLSLLYQGSVYLADSCFFKQCTVKKTSQDSEPDSIQQKLLQEQEYKEYNKKLEQIETYNKECKDFIFIRHGEGKHQFKKFKNLRDPILTEKGKQQVLEVRQKIEEIDFDVVYLSPMSRTVESACYLFQDYLQKKKNLRFVMAPKLKEMLFNPNNNGREGKELKEIYGEKCFLGQQNKSIFDDLPQRWSDIQNKQLNKNFVKEGYQKQFNLLVKEIYRDFSDAKTVGIVGHSQFFKLVTPDNHAFKNAEIRKYRYCNDQLTFVE</sequence>
<name>A0A0V0R6T1_PSEPJ</name>
<dbReference type="InParanoid" id="A0A0V0R6T1"/>
<dbReference type="OrthoDB" id="287286at2759"/>
<dbReference type="EMBL" id="LDAU01000035">
    <property type="protein sequence ID" value="KRX10212.1"/>
    <property type="molecule type" value="Genomic_DNA"/>
</dbReference>
<dbReference type="GO" id="GO:0005737">
    <property type="term" value="C:cytoplasm"/>
    <property type="evidence" value="ECO:0007669"/>
    <property type="project" value="TreeGrafter"/>
</dbReference>
<gene>
    <name evidence="3" type="ORF">PPERSA_10878</name>
</gene>
<keyword evidence="4" id="KW-1185">Reference proteome</keyword>
<evidence type="ECO:0000313" key="4">
    <source>
        <dbReference type="Proteomes" id="UP000054937"/>
    </source>
</evidence>
<protein>
    <recommendedName>
        <fullName evidence="5">Histidine phosphatase superfamily, clade-1</fullName>
    </recommendedName>
</protein>
<accession>A0A0V0R6T1</accession>
<dbReference type="AlphaFoldDB" id="A0A0V0R6T1"/>
<dbReference type="Pfam" id="PF00300">
    <property type="entry name" value="His_Phos_1"/>
    <property type="match status" value="1"/>
</dbReference>
<dbReference type="CDD" id="cd07067">
    <property type="entry name" value="HP_PGM_like"/>
    <property type="match status" value="1"/>
</dbReference>
<dbReference type="PANTHER" id="PTHR48100">
    <property type="entry name" value="BROAD-SPECIFICITY PHOSPHATASE YOR283W-RELATED"/>
    <property type="match status" value="1"/>
</dbReference>
<dbReference type="GO" id="GO:0016791">
    <property type="term" value="F:phosphatase activity"/>
    <property type="evidence" value="ECO:0007669"/>
    <property type="project" value="TreeGrafter"/>
</dbReference>
<feature type="active site" description="Proton donor/acceptor" evidence="1">
    <location>
        <position position="162"/>
    </location>
</feature>
<proteinExistence type="predicted"/>
<dbReference type="InterPro" id="IPR013078">
    <property type="entry name" value="His_Pase_superF_clade-1"/>
</dbReference>
<feature type="binding site" evidence="2">
    <location>
        <position position="133"/>
    </location>
    <ligand>
        <name>substrate</name>
    </ligand>
</feature>
<reference evidence="3 4" key="1">
    <citation type="journal article" date="2015" name="Sci. Rep.">
        <title>Genome of the facultative scuticociliatosis pathogen Pseudocohnilembus persalinus provides insight into its virulence through horizontal gene transfer.</title>
        <authorList>
            <person name="Xiong J."/>
            <person name="Wang G."/>
            <person name="Cheng J."/>
            <person name="Tian M."/>
            <person name="Pan X."/>
            <person name="Warren A."/>
            <person name="Jiang C."/>
            <person name="Yuan D."/>
            <person name="Miao W."/>
        </authorList>
    </citation>
    <scope>NUCLEOTIDE SEQUENCE [LARGE SCALE GENOMIC DNA]</scope>
    <source>
        <strain evidence="3">36N120E</strain>
    </source>
</reference>
<dbReference type="Gene3D" id="3.40.50.1240">
    <property type="entry name" value="Phosphoglycerate mutase-like"/>
    <property type="match status" value="1"/>
</dbReference>
<evidence type="ECO:0008006" key="5">
    <source>
        <dbReference type="Google" id="ProtNLM"/>
    </source>
</evidence>
<dbReference type="SUPFAM" id="SSF53254">
    <property type="entry name" value="Phosphoglycerate mutase-like"/>
    <property type="match status" value="1"/>
</dbReference>
<evidence type="ECO:0000256" key="2">
    <source>
        <dbReference type="PIRSR" id="PIRSR613078-2"/>
    </source>
</evidence>
<dbReference type="Proteomes" id="UP000054937">
    <property type="component" value="Unassembled WGS sequence"/>
</dbReference>
<dbReference type="PANTHER" id="PTHR48100:SF1">
    <property type="entry name" value="HISTIDINE PHOSPHATASE FAMILY PROTEIN-RELATED"/>
    <property type="match status" value="1"/>
</dbReference>